<evidence type="ECO:0000256" key="5">
    <source>
        <dbReference type="HAMAP-Rule" id="MF_01328"/>
    </source>
</evidence>
<dbReference type="HAMAP" id="MF_01328_B">
    <property type="entry name" value="Ribosomal_uL4_B"/>
    <property type="match status" value="1"/>
</dbReference>
<keyword evidence="5" id="KW-0694">RNA-binding</keyword>
<dbReference type="AlphaFoldDB" id="A0A1F7U3Y7"/>
<feature type="region of interest" description="Disordered" evidence="6">
    <location>
        <begin position="49"/>
        <end position="78"/>
    </location>
</feature>
<accession>A0A1F7U3Y7</accession>
<evidence type="ECO:0000256" key="4">
    <source>
        <dbReference type="ARBA" id="ARBA00035244"/>
    </source>
</evidence>
<protein>
    <recommendedName>
        <fullName evidence="4 5">Large ribosomal subunit protein uL4</fullName>
    </recommendedName>
</protein>
<comment type="function">
    <text evidence="5">One of the primary rRNA binding proteins, this protein initially binds near the 5'-end of the 23S rRNA. It is important during the early stages of 50S assembly. It makes multiple contacts with different domains of the 23S rRNA in the assembled 50S subunit and ribosome.</text>
</comment>
<keyword evidence="2 5" id="KW-0689">Ribosomal protein</keyword>
<sequence length="210" mass="22875">MPKVNIYDIQGKVTGERDLAASVFGVKVSPNIVHEVMVGLESNARRPWAHTKTRGNVRGGGKKPWKQKGTGRARQGSIRSPQWAGGGIVFGPLSERNYNKKINRKLKEKALLMTLTDKVQNERLVLVDGLGSKEGKTKAFVALLGKLPVKGKTAVIVPGRDEMMTRATKNLKKVNLMTTSSLGLLEILRADYLVLSPAAADKIEAAHKKA</sequence>
<dbReference type="EMBL" id="MGEA01000094">
    <property type="protein sequence ID" value="OGL72484.1"/>
    <property type="molecule type" value="Genomic_DNA"/>
</dbReference>
<dbReference type="PANTHER" id="PTHR10746">
    <property type="entry name" value="50S RIBOSOMAL PROTEIN L4"/>
    <property type="match status" value="1"/>
</dbReference>
<dbReference type="GO" id="GO:0005840">
    <property type="term" value="C:ribosome"/>
    <property type="evidence" value="ECO:0007669"/>
    <property type="project" value="UniProtKB-KW"/>
</dbReference>
<comment type="function">
    <text evidence="5">Forms part of the polypeptide exit tunnel.</text>
</comment>
<dbReference type="InterPro" id="IPR013005">
    <property type="entry name" value="Ribosomal_uL4-like"/>
</dbReference>
<gene>
    <name evidence="5" type="primary">rplD</name>
    <name evidence="7" type="ORF">A3C96_01095</name>
</gene>
<comment type="caution">
    <text evidence="7">The sequence shown here is derived from an EMBL/GenBank/DDBJ whole genome shotgun (WGS) entry which is preliminary data.</text>
</comment>
<dbReference type="Pfam" id="PF00573">
    <property type="entry name" value="Ribosomal_L4"/>
    <property type="match status" value="1"/>
</dbReference>
<dbReference type="GO" id="GO:1990904">
    <property type="term" value="C:ribonucleoprotein complex"/>
    <property type="evidence" value="ECO:0007669"/>
    <property type="project" value="UniProtKB-KW"/>
</dbReference>
<evidence type="ECO:0000313" key="7">
    <source>
        <dbReference type="EMBL" id="OGL72484.1"/>
    </source>
</evidence>
<comment type="similarity">
    <text evidence="1 5">Belongs to the universal ribosomal protein uL4 family.</text>
</comment>
<dbReference type="NCBIfam" id="TIGR03953">
    <property type="entry name" value="rplD_bact"/>
    <property type="match status" value="1"/>
</dbReference>
<dbReference type="Proteomes" id="UP000177088">
    <property type="component" value="Unassembled WGS sequence"/>
</dbReference>
<proteinExistence type="inferred from homology"/>
<evidence type="ECO:0000256" key="2">
    <source>
        <dbReference type="ARBA" id="ARBA00022980"/>
    </source>
</evidence>
<organism evidence="7 8">
    <name type="scientific">Candidatus Uhrbacteria bacterium RIFCSPHIGHO2_02_FULL_60_10</name>
    <dbReference type="NCBI Taxonomy" id="1802392"/>
    <lineage>
        <taxon>Bacteria</taxon>
        <taxon>Candidatus Uhriibacteriota</taxon>
    </lineage>
</organism>
<dbReference type="InterPro" id="IPR002136">
    <property type="entry name" value="Ribosomal_uL4"/>
</dbReference>
<evidence type="ECO:0000256" key="3">
    <source>
        <dbReference type="ARBA" id="ARBA00023274"/>
    </source>
</evidence>
<dbReference type="PANTHER" id="PTHR10746:SF6">
    <property type="entry name" value="LARGE RIBOSOMAL SUBUNIT PROTEIN UL4M"/>
    <property type="match status" value="1"/>
</dbReference>
<comment type="subunit">
    <text evidence="5">Part of the 50S ribosomal subunit.</text>
</comment>
<dbReference type="GO" id="GO:0006412">
    <property type="term" value="P:translation"/>
    <property type="evidence" value="ECO:0007669"/>
    <property type="project" value="UniProtKB-UniRule"/>
</dbReference>
<keyword evidence="5" id="KW-0699">rRNA-binding</keyword>
<feature type="compositionally biased region" description="Basic residues" evidence="6">
    <location>
        <begin position="49"/>
        <end position="71"/>
    </location>
</feature>
<evidence type="ECO:0000256" key="1">
    <source>
        <dbReference type="ARBA" id="ARBA00010528"/>
    </source>
</evidence>
<dbReference type="Gene3D" id="3.40.1370.10">
    <property type="match status" value="1"/>
</dbReference>
<dbReference type="GO" id="GO:0003735">
    <property type="term" value="F:structural constituent of ribosome"/>
    <property type="evidence" value="ECO:0007669"/>
    <property type="project" value="InterPro"/>
</dbReference>
<name>A0A1F7U3Y7_9BACT</name>
<evidence type="ECO:0000256" key="6">
    <source>
        <dbReference type="SAM" id="MobiDB-lite"/>
    </source>
</evidence>
<dbReference type="GO" id="GO:0019843">
    <property type="term" value="F:rRNA binding"/>
    <property type="evidence" value="ECO:0007669"/>
    <property type="project" value="UniProtKB-UniRule"/>
</dbReference>
<dbReference type="SUPFAM" id="SSF52166">
    <property type="entry name" value="Ribosomal protein L4"/>
    <property type="match status" value="1"/>
</dbReference>
<dbReference type="InterPro" id="IPR023574">
    <property type="entry name" value="Ribosomal_uL4_dom_sf"/>
</dbReference>
<evidence type="ECO:0000313" key="8">
    <source>
        <dbReference type="Proteomes" id="UP000177088"/>
    </source>
</evidence>
<reference evidence="7 8" key="1">
    <citation type="journal article" date="2016" name="Nat. Commun.">
        <title>Thousands of microbial genomes shed light on interconnected biogeochemical processes in an aquifer system.</title>
        <authorList>
            <person name="Anantharaman K."/>
            <person name="Brown C.T."/>
            <person name="Hug L.A."/>
            <person name="Sharon I."/>
            <person name="Castelle C.J."/>
            <person name="Probst A.J."/>
            <person name="Thomas B.C."/>
            <person name="Singh A."/>
            <person name="Wilkins M.J."/>
            <person name="Karaoz U."/>
            <person name="Brodie E.L."/>
            <person name="Williams K.H."/>
            <person name="Hubbard S.S."/>
            <person name="Banfield J.F."/>
        </authorList>
    </citation>
    <scope>NUCLEOTIDE SEQUENCE [LARGE SCALE GENOMIC DNA]</scope>
</reference>
<keyword evidence="3 5" id="KW-0687">Ribonucleoprotein</keyword>